<feature type="transmembrane region" description="Helical" evidence="2">
    <location>
        <begin position="408"/>
        <end position="424"/>
    </location>
</feature>
<feature type="region of interest" description="Disordered" evidence="1">
    <location>
        <begin position="80"/>
        <end position="137"/>
    </location>
</feature>
<protein>
    <submittedName>
        <fullName evidence="3">Uncharacterized protein</fullName>
    </submittedName>
</protein>
<evidence type="ECO:0000256" key="1">
    <source>
        <dbReference type="SAM" id="MobiDB-lite"/>
    </source>
</evidence>
<feature type="transmembrane region" description="Helical" evidence="2">
    <location>
        <begin position="329"/>
        <end position="346"/>
    </location>
</feature>
<reference evidence="3" key="1">
    <citation type="submission" date="2023-06" db="EMBL/GenBank/DDBJ databases">
        <title>Genomic analysis of the entomopathogenic nematode Steinernema hermaphroditum.</title>
        <authorList>
            <person name="Schwarz E.M."/>
            <person name="Heppert J.K."/>
            <person name="Baniya A."/>
            <person name="Schwartz H.T."/>
            <person name="Tan C.-H."/>
            <person name="Antoshechkin I."/>
            <person name="Sternberg P.W."/>
            <person name="Goodrich-Blair H."/>
            <person name="Dillman A.R."/>
        </authorList>
    </citation>
    <scope>NUCLEOTIDE SEQUENCE</scope>
    <source>
        <strain evidence="3">PS9179</strain>
        <tissue evidence="3">Whole animal</tissue>
    </source>
</reference>
<dbReference type="Proteomes" id="UP001175271">
    <property type="component" value="Unassembled WGS sequence"/>
</dbReference>
<feature type="region of interest" description="Disordered" evidence="1">
    <location>
        <begin position="1"/>
        <end position="24"/>
    </location>
</feature>
<feature type="transmembrane region" description="Helical" evidence="2">
    <location>
        <begin position="300"/>
        <end position="317"/>
    </location>
</feature>
<dbReference type="EMBL" id="JAUCMV010000001">
    <property type="protein sequence ID" value="KAK0424891.1"/>
    <property type="molecule type" value="Genomic_DNA"/>
</dbReference>
<comment type="caution">
    <text evidence="3">The sequence shown here is derived from an EMBL/GenBank/DDBJ whole genome shotgun (WGS) entry which is preliminary data.</text>
</comment>
<keyword evidence="2" id="KW-1133">Transmembrane helix</keyword>
<keyword evidence="2" id="KW-0812">Transmembrane</keyword>
<sequence>MTKKSQELKRWSDLDDTDPYEPLDGTVRQLTAEDFRSPPVIIPRTYVVDWYGNTVSDESMPQDGPPIAIHPGCAIRGGRGVGANARGAHSFQGEPTVSRYRRRRDRDTHQEPSSQALLSVPLSPSLPQTHVSQPSSLKVQLVSTISREEDTHRAVGEENKGSDKKAEPEPFCLAASISAKMESYGEIPVRFYEQGYTTVETMRRRCLDVYDFAAAAGKKSKLYVEKFREWAEPTALDCKDYVTAALTEKSNLQAESKDTRNDLVELYLGIGVITLAMASGFIAGSFYFGVLLDFVFDRSFMLLLLILIPVYTYLYMTKGAILYDVETRFILYGMVLVESFFAGHIVGYRMAALIPAASFALPVVTGLLIDREIAPEAVFSARDKFMLYCSLGGAAISLGLALPFGVATLGALVCLLLQVALLGVHFQITMAEKKAKTFSSGHSQFVYVLALISIHVFCALLFGSSSAQ</sequence>
<feature type="transmembrane region" description="Helical" evidence="2">
    <location>
        <begin position="445"/>
        <end position="463"/>
    </location>
</feature>
<proteinExistence type="predicted"/>
<organism evidence="3 4">
    <name type="scientific">Steinernema hermaphroditum</name>
    <dbReference type="NCBI Taxonomy" id="289476"/>
    <lineage>
        <taxon>Eukaryota</taxon>
        <taxon>Metazoa</taxon>
        <taxon>Ecdysozoa</taxon>
        <taxon>Nematoda</taxon>
        <taxon>Chromadorea</taxon>
        <taxon>Rhabditida</taxon>
        <taxon>Tylenchina</taxon>
        <taxon>Panagrolaimomorpha</taxon>
        <taxon>Strongyloidoidea</taxon>
        <taxon>Steinernematidae</taxon>
        <taxon>Steinernema</taxon>
    </lineage>
</organism>
<feature type="compositionally biased region" description="Basic and acidic residues" evidence="1">
    <location>
        <begin position="1"/>
        <end position="13"/>
    </location>
</feature>
<dbReference type="AlphaFoldDB" id="A0AA39M7X1"/>
<accession>A0AA39M7X1</accession>
<feature type="region of interest" description="Disordered" evidence="1">
    <location>
        <begin position="148"/>
        <end position="167"/>
    </location>
</feature>
<feature type="compositionally biased region" description="Low complexity" evidence="1">
    <location>
        <begin position="112"/>
        <end position="127"/>
    </location>
</feature>
<evidence type="ECO:0000313" key="3">
    <source>
        <dbReference type="EMBL" id="KAK0424891.1"/>
    </source>
</evidence>
<feature type="transmembrane region" description="Helical" evidence="2">
    <location>
        <begin position="266"/>
        <end position="288"/>
    </location>
</feature>
<feature type="compositionally biased region" description="Polar residues" evidence="1">
    <location>
        <begin position="128"/>
        <end position="137"/>
    </location>
</feature>
<keyword evidence="4" id="KW-1185">Reference proteome</keyword>
<evidence type="ECO:0000256" key="2">
    <source>
        <dbReference type="SAM" id="Phobius"/>
    </source>
</evidence>
<name>A0AA39M7X1_9BILA</name>
<keyword evidence="2" id="KW-0472">Membrane</keyword>
<gene>
    <name evidence="3" type="ORF">QR680_008909</name>
</gene>
<evidence type="ECO:0000313" key="4">
    <source>
        <dbReference type="Proteomes" id="UP001175271"/>
    </source>
</evidence>